<evidence type="ECO:0000313" key="2">
    <source>
        <dbReference type="EMBL" id="ODR03965.1"/>
    </source>
</evidence>
<sequence>MTCFARSLIVSYPVDHERTTRRHAGETLKNPANAPGVAAMVLAVAALTFGLYEFAARQVGEGLVAVVLALVLGAFGAVWLARTHRKVREAERHLSALAADEPPPPPTS</sequence>
<evidence type="ECO:0000313" key="3">
    <source>
        <dbReference type="Proteomes" id="UP000094224"/>
    </source>
</evidence>
<dbReference type="Proteomes" id="UP000094224">
    <property type="component" value="Unassembled WGS sequence"/>
</dbReference>
<feature type="transmembrane region" description="Helical" evidence="1">
    <location>
        <begin position="37"/>
        <end position="56"/>
    </location>
</feature>
<dbReference type="AlphaFoldDB" id="A0A1E3SP52"/>
<proteinExistence type="predicted"/>
<keyword evidence="1" id="KW-0812">Transmembrane</keyword>
<keyword evidence="3" id="KW-1185">Reference proteome</keyword>
<name>A0A1E3SP52_9MYCO</name>
<gene>
    <name evidence="2" type="ORF">BHQ21_19665</name>
</gene>
<dbReference type="STRING" id="243061.AWC25_10385"/>
<evidence type="ECO:0000256" key="1">
    <source>
        <dbReference type="SAM" id="Phobius"/>
    </source>
</evidence>
<keyword evidence="1" id="KW-0472">Membrane</keyword>
<feature type="transmembrane region" description="Helical" evidence="1">
    <location>
        <begin position="62"/>
        <end position="81"/>
    </location>
</feature>
<protein>
    <recommendedName>
        <fullName evidence="4">UsfY protein</fullName>
    </recommendedName>
</protein>
<dbReference type="EMBL" id="MIHC01000038">
    <property type="protein sequence ID" value="ODR03965.1"/>
    <property type="molecule type" value="Genomic_DNA"/>
</dbReference>
<organism evidence="2 3">
    <name type="scientific">Mycobacterium sherrisii</name>
    <dbReference type="NCBI Taxonomy" id="243061"/>
    <lineage>
        <taxon>Bacteria</taxon>
        <taxon>Bacillati</taxon>
        <taxon>Actinomycetota</taxon>
        <taxon>Actinomycetes</taxon>
        <taxon>Mycobacteriales</taxon>
        <taxon>Mycobacteriaceae</taxon>
        <taxon>Mycobacterium</taxon>
        <taxon>Mycobacterium simiae complex</taxon>
    </lineage>
</organism>
<accession>A0A1E3SP52</accession>
<keyword evidence="1" id="KW-1133">Transmembrane helix</keyword>
<comment type="caution">
    <text evidence="2">The sequence shown here is derived from an EMBL/GenBank/DDBJ whole genome shotgun (WGS) entry which is preliminary data.</text>
</comment>
<reference evidence="3" key="1">
    <citation type="submission" date="2016-09" db="EMBL/GenBank/DDBJ databases">
        <authorList>
            <person name="Greninger A.L."/>
            <person name="Jerome K.R."/>
            <person name="Mcnair B."/>
            <person name="Wallis C."/>
            <person name="Fang F."/>
        </authorList>
    </citation>
    <scope>NUCLEOTIDE SEQUENCE [LARGE SCALE GENOMIC DNA]</scope>
    <source>
        <strain evidence="3">BC1_M4</strain>
    </source>
</reference>
<evidence type="ECO:0008006" key="4">
    <source>
        <dbReference type="Google" id="ProtNLM"/>
    </source>
</evidence>